<organism evidence="7 8">
    <name type="scientific">Aquipuribacter hungaricus</name>
    <dbReference type="NCBI Taxonomy" id="545624"/>
    <lineage>
        <taxon>Bacteria</taxon>
        <taxon>Bacillati</taxon>
        <taxon>Actinomycetota</taxon>
        <taxon>Actinomycetes</taxon>
        <taxon>Micrococcales</taxon>
        <taxon>Intrasporangiaceae</taxon>
        <taxon>Aquipuribacter</taxon>
    </lineage>
</organism>
<proteinExistence type="predicted"/>
<dbReference type="CDD" id="cd06581">
    <property type="entry name" value="TM_PBP1_LivM_like"/>
    <property type="match status" value="1"/>
</dbReference>
<feature type="transmembrane region" description="Helical" evidence="6">
    <location>
        <begin position="41"/>
        <end position="60"/>
    </location>
</feature>
<dbReference type="Proteomes" id="UP001595685">
    <property type="component" value="Unassembled WGS sequence"/>
</dbReference>
<dbReference type="RefSeq" id="WP_340292236.1">
    <property type="nucleotide sequence ID" value="NZ_JBBEOI010000064.1"/>
</dbReference>
<protein>
    <submittedName>
        <fullName evidence="7">Branched-chain amino acid ABC transporter permease</fullName>
    </submittedName>
</protein>
<keyword evidence="2" id="KW-1003">Cell membrane</keyword>
<evidence type="ECO:0000256" key="6">
    <source>
        <dbReference type="SAM" id="Phobius"/>
    </source>
</evidence>
<dbReference type="InterPro" id="IPR001851">
    <property type="entry name" value="ABC_transp_permease"/>
</dbReference>
<gene>
    <name evidence="7" type="ORF">ACFOLH_04090</name>
</gene>
<dbReference type="InterPro" id="IPR043428">
    <property type="entry name" value="LivM-like"/>
</dbReference>
<evidence type="ECO:0000313" key="7">
    <source>
        <dbReference type="EMBL" id="MFC3687514.1"/>
    </source>
</evidence>
<reference evidence="8" key="1">
    <citation type="journal article" date="2019" name="Int. J. Syst. Evol. Microbiol.">
        <title>The Global Catalogue of Microorganisms (GCM) 10K type strain sequencing project: providing services to taxonomists for standard genome sequencing and annotation.</title>
        <authorList>
            <consortium name="The Broad Institute Genomics Platform"/>
            <consortium name="The Broad Institute Genome Sequencing Center for Infectious Disease"/>
            <person name="Wu L."/>
            <person name="Ma J."/>
        </authorList>
    </citation>
    <scope>NUCLEOTIDE SEQUENCE [LARGE SCALE GENOMIC DNA]</scope>
    <source>
        <strain evidence="8">NCAIM B.02333</strain>
    </source>
</reference>
<feature type="transmembrane region" description="Helical" evidence="6">
    <location>
        <begin position="6"/>
        <end position="29"/>
    </location>
</feature>
<sequence>MDFGSILGNAASQLFGIDTLVFCLAAIGLNMHFGYTGLLNFGQAAFVALGAYGVGITVTYFDGPLWAGILVAIAAATVLALVLGVPTLRLRADYLAIATIATAEIFRFVVRSSTFDEFTGGSNGINGMAREFYAANPFPDGTYGAGPFSYSERDLWIRVFALVLIALSLTVVSLLVRSPWGRVLKGIREDEDAVRSLGKNIFAYKMQALVLGGVIGALAGIVLSLSRGSVQPDNYATQLTFLAYTALLLGGAARVMGPVLGAVILWVTLSLTDTLLRGAVSAGYIPTWLMDGVQVGQVRFILVGVALMLLMTYRPQGILGDRRELVLDAR</sequence>
<dbReference type="PANTHER" id="PTHR30482:SF10">
    <property type="entry name" value="HIGH-AFFINITY BRANCHED-CHAIN AMINO ACID TRANSPORT PROTEIN BRAE"/>
    <property type="match status" value="1"/>
</dbReference>
<feature type="transmembrane region" description="Helical" evidence="6">
    <location>
        <begin position="92"/>
        <end position="110"/>
    </location>
</feature>
<evidence type="ECO:0000256" key="3">
    <source>
        <dbReference type="ARBA" id="ARBA00022692"/>
    </source>
</evidence>
<feature type="transmembrane region" description="Helical" evidence="6">
    <location>
        <begin position="155"/>
        <end position="176"/>
    </location>
</feature>
<dbReference type="Pfam" id="PF02653">
    <property type="entry name" value="BPD_transp_2"/>
    <property type="match status" value="1"/>
</dbReference>
<dbReference type="PANTHER" id="PTHR30482">
    <property type="entry name" value="HIGH-AFFINITY BRANCHED-CHAIN AMINO ACID TRANSPORT SYSTEM PERMEASE"/>
    <property type="match status" value="1"/>
</dbReference>
<keyword evidence="8" id="KW-1185">Reference proteome</keyword>
<comment type="subcellular location">
    <subcellularLocation>
        <location evidence="1">Cell membrane</location>
        <topology evidence="1">Multi-pass membrane protein</topology>
    </subcellularLocation>
</comment>
<comment type="caution">
    <text evidence="7">The sequence shown here is derived from an EMBL/GenBank/DDBJ whole genome shotgun (WGS) entry which is preliminary data.</text>
</comment>
<feature type="transmembrane region" description="Helical" evidence="6">
    <location>
        <begin position="66"/>
        <end position="85"/>
    </location>
</feature>
<keyword evidence="4 6" id="KW-1133">Transmembrane helix</keyword>
<feature type="transmembrane region" description="Helical" evidence="6">
    <location>
        <begin position="241"/>
        <end position="267"/>
    </location>
</feature>
<evidence type="ECO:0000256" key="2">
    <source>
        <dbReference type="ARBA" id="ARBA00022475"/>
    </source>
</evidence>
<evidence type="ECO:0000256" key="1">
    <source>
        <dbReference type="ARBA" id="ARBA00004651"/>
    </source>
</evidence>
<dbReference type="EMBL" id="JBHRWW010000002">
    <property type="protein sequence ID" value="MFC3687514.1"/>
    <property type="molecule type" value="Genomic_DNA"/>
</dbReference>
<evidence type="ECO:0000256" key="5">
    <source>
        <dbReference type="ARBA" id="ARBA00023136"/>
    </source>
</evidence>
<feature type="transmembrane region" description="Helical" evidence="6">
    <location>
        <begin position="208"/>
        <end position="229"/>
    </location>
</feature>
<feature type="transmembrane region" description="Helical" evidence="6">
    <location>
        <begin position="296"/>
        <end position="313"/>
    </location>
</feature>
<name>A0ABV7WDQ9_9MICO</name>
<accession>A0ABV7WDQ9</accession>
<keyword evidence="5 6" id="KW-0472">Membrane</keyword>
<evidence type="ECO:0000256" key="4">
    <source>
        <dbReference type="ARBA" id="ARBA00022989"/>
    </source>
</evidence>
<keyword evidence="3 6" id="KW-0812">Transmembrane</keyword>
<evidence type="ECO:0000313" key="8">
    <source>
        <dbReference type="Proteomes" id="UP001595685"/>
    </source>
</evidence>